<accession>A0A5B8NJX4</accession>
<feature type="modified residue" description="4-aspartylphosphate" evidence="2">
    <location>
        <position position="55"/>
    </location>
</feature>
<gene>
    <name evidence="4" type="ORF">FRE64_04345</name>
</gene>
<dbReference type="OrthoDB" id="9809987at2"/>
<dbReference type="GO" id="GO:0000160">
    <property type="term" value="P:phosphorelay signal transduction system"/>
    <property type="evidence" value="ECO:0007669"/>
    <property type="project" value="InterPro"/>
</dbReference>
<dbReference type="PANTHER" id="PTHR44591:SF3">
    <property type="entry name" value="RESPONSE REGULATORY DOMAIN-CONTAINING PROTEIN"/>
    <property type="match status" value="1"/>
</dbReference>
<dbReference type="RefSeq" id="WP_146294833.1">
    <property type="nucleotide sequence ID" value="NZ_CP042326.1"/>
</dbReference>
<dbReference type="InterPro" id="IPR011006">
    <property type="entry name" value="CheY-like_superfamily"/>
</dbReference>
<feature type="domain" description="Response regulatory" evidence="3">
    <location>
        <begin position="5"/>
        <end position="120"/>
    </location>
</feature>
<dbReference type="Pfam" id="PF00072">
    <property type="entry name" value="Response_reg"/>
    <property type="match status" value="1"/>
</dbReference>
<dbReference type="SMART" id="SM00448">
    <property type="entry name" value="REC"/>
    <property type="match status" value="1"/>
</dbReference>
<evidence type="ECO:0000256" key="2">
    <source>
        <dbReference type="PROSITE-ProRule" id="PRU00169"/>
    </source>
</evidence>
<dbReference type="AlphaFoldDB" id="A0A5B8NJX4"/>
<keyword evidence="1 2" id="KW-0597">Phosphoprotein</keyword>
<dbReference type="InterPro" id="IPR001789">
    <property type="entry name" value="Sig_transdc_resp-reg_receiver"/>
</dbReference>
<proteinExistence type="predicted"/>
<dbReference type="SUPFAM" id="SSF52172">
    <property type="entry name" value="CheY-like"/>
    <property type="match status" value="1"/>
</dbReference>
<reference evidence="4" key="1">
    <citation type="submission" date="2019-08" db="EMBL/GenBank/DDBJ databases">
        <title>Carotenoids and Carotenoid Binding Proteins in the Halophilic Cyanobacterium Euhalothece sp. ZM00.</title>
        <authorList>
            <person name="Cho S.M."/>
            <person name="Song J.Y."/>
            <person name="Park Y.-I."/>
        </authorList>
    </citation>
    <scope>NUCLEOTIDE SEQUENCE [LARGE SCALE GENOMIC DNA]</scope>
    <source>
        <strain evidence="4">Z-M001</strain>
    </source>
</reference>
<dbReference type="CDD" id="cd17534">
    <property type="entry name" value="REC_DC-like"/>
    <property type="match status" value="1"/>
</dbReference>
<protein>
    <submittedName>
        <fullName evidence="4">Response regulator</fullName>
    </submittedName>
</protein>
<organism evidence="4 5">
    <name type="scientific">Euhalothece natronophila Z-M001</name>
    <dbReference type="NCBI Taxonomy" id="522448"/>
    <lineage>
        <taxon>Bacteria</taxon>
        <taxon>Bacillati</taxon>
        <taxon>Cyanobacteriota</taxon>
        <taxon>Cyanophyceae</taxon>
        <taxon>Oscillatoriophycideae</taxon>
        <taxon>Chroococcales</taxon>
        <taxon>Halothecacae</taxon>
        <taxon>Halothece cluster</taxon>
        <taxon>Euhalothece</taxon>
    </lineage>
</organism>
<evidence type="ECO:0000256" key="1">
    <source>
        <dbReference type="ARBA" id="ARBA00022553"/>
    </source>
</evidence>
<evidence type="ECO:0000313" key="4">
    <source>
        <dbReference type="EMBL" id="QDZ39227.1"/>
    </source>
</evidence>
<dbReference type="KEGG" id="enn:FRE64_04345"/>
<dbReference type="InterPro" id="IPR050595">
    <property type="entry name" value="Bact_response_regulator"/>
</dbReference>
<name>A0A5B8NJX4_9CHRO</name>
<dbReference type="EMBL" id="CP042326">
    <property type="protein sequence ID" value="QDZ39227.1"/>
    <property type="molecule type" value="Genomic_DNA"/>
</dbReference>
<dbReference type="PANTHER" id="PTHR44591">
    <property type="entry name" value="STRESS RESPONSE REGULATOR PROTEIN 1"/>
    <property type="match status" value="1"/>
</dbReference>
<evidence type="ECO:0000259" key="3">
    <source>
        <dbReference type="PROSITE" id="PS50110"/>
    </source>
</evidence>
<sequence>MSTYKILIVEDEAVVSLDINRRLEKMGYEVVGRVASGEEAIELVKTNPPNLVLMDINLQGEIDGIDTATQLYQEYNLPVIYLTAYAGDSTLERAKESKPYGYILKPFKERELHAAIEVAISRHETESLKS</sequence>
<evidence type="ECO:0000313" key="5">
    <source>
        <dbReference type="Proteomes" id="UP000318453"/>
    </source>
</evidence>
<keyword evidence="5" id="KW-1185">Reference proteome</keyword>
<dbReference type="Proteomes" id="UP000318453">
    <property type="component" value="Chromosome"/>
</dbReference>
<dbReference type="Gene3D" id="3.40.50.2300">
    <property type="match status" value="1"/>
</dbReference>
<dbReference type="PROSITE" id="PS50110">
    <property type="entry name" value="RESPONSE_REGULATORY"/>
    <property type="match status" value="1"/>
</dbReference>